<name>A0A7W7WZX9_9PSEU</name>
<keyword evidence="1" id="KW-0732">Signal</keyword>
<keyword evidence="3" id="KW-0378">Hydrolase</keyword>
<dbReference type="Proteomes" id="UP000542674">
    <property type="component" value="Unassembled WGS sequence"/>
</dbReference>
<organism evidence="3 4">
    <name type="scientific">Saccharothrix violaceirubra</name>
    <dbReference type="NCBI Taxonomy" id="413306"/>
    <lineage>
        <taxon>Bacteria</taxon>
        <taxon>Bacillati</taxon>
        <taxon>Actinomycetota</taxon>
        <taxon>Actinomycetes</taxon>
        <taxon>Pseudonocardiales</taxon>
        <taxon>Pseudonocardiaceae</taxon>
        <taxon>Saccharothrix</taxon>
    </lineage>
</organism>
<evidence type="ECO:0000256" key="1">
    <source>
        <dbReference type="SAM" id="SignalP"/>
    </source>
</evidence>
<dbReference type="InterPro" id="IPR027372">
    <property type="entry name" value="Phytase-like_dom"/>
</dbReference>
<proteinExistence type="predicted"/>
<feature type="domain" description="Phytase-like" evidence="2">
    <location>
        <begin position="45"/>
        <end position="354"/>
    </location>
</feature>
<feature type="signal peptide" evidence="1">
    <location>
        <begin position="1"/>
        <end position="23"/>
    </location>
</feature>
<sequence>MRLRTCVAVVVLALGVTAVPATAAPAGVRYLGQAVVPHKLQFRGTTVGGLSGIDRDPFTGRYVLISDDRGYTEPPRFYTANVRVTTSGVDSVEITDVRTLKRPDGSTYPSPAVDTANAIDPEELRVDPWTGGYWWAQEGDRPTGKPLVQPSIRQAGRDGAHVADFTLPRNYAIEPTTGPRRNQALEALTFSSAGFLVTSVVEGPLLQDGDVPTVDRGALTRLTVQTRGGDVVAQYAYPLEKLFAVPEPGPWGPDTGVPAILADPYTPGKYLTLERQWVPGAGYDVRIFEISVFGATDVRRLDTLNANVRPVHKKLVANLKDLPLPVVDNVEGITWGSVLPTGERTLLLVSDDNFSAEEFTRFIAVALR</sequence>
<dbReference type="RefSeq" id="WP_184674991.1">
    <property type="nucleotide sequence ID" value="NZ_BAABAI010000021.1"/>
</dbReference>
<keyword evidence="4" id="KW-1185">Reference proteome</keyword>
<protein>
    <submittedName>
        <fullName evidence="3">3-phytase</fullName>
        <ecNumber evidence="3">3.1.3.8</ecNumber>
    </submittedName>
</protein>
<evidence type="ECO:0000313" key="4">
    <source>
        <dbReference type="Proteomes" id="UP000542674"/>
    </source>
</evidence>
<evidence type="ECO:0000259" key="2">
    <source>
        <dbReference type="Pfam" id="PF13449"/>
    </source>
</evidence>
<dbReference type="EMBL" id="JACHJS010000001">
    <property type="protein sequence ID" value="MBB4969318.1"/>
    <property type="molecule type" value="Genomic_DNA"/>
</dbReference>
<dbReference type="GO" id="GO:0016158">
    <property type="term" value="F:inositol hexakisphosphate 3-phosphatase activity"/>
    <property type="evidence" value="ECO:0007669"/>
    <property type="project" value="UniProtKB-EC"/>
</dbReference>
<gene>
    <name evidence="3" type="ORF">F4559_006677</name>
</gene>
<dbReference type="Pfam" id="PF13449">
    <property type="entry name" value="Phytase-like"/>
    <property type="match status" value="1"/>
</dbReference>
<accession>A0A7W7WZX9</accession>
<dbReference type="EC" id="3.1.3.8" evidence="3"/>
<feature type="chain" id="PRO_5030813536" evidence="1">
    <location>
        <begin position="24"/>
        <end position="368"/>
    </location>
</feature>
<comment type="caution">
    <text evidence="3">The sequence shown here is derived from an EMBL/GenBank/DDBJ whole genome shotgun (WGS) entry which is preliminary data.</text>
</comment>
<evidence type="ECO:0000313" key="3">
    <source>
        <dbReference type="EMBL" id="MBB4969318.1"/>
    </source>
</evidence>
<reference evidence="3 4" key="1">
    <citation type="submission" date="2020-08" db="EMBL/GenBank/DDBJ databases">
        <title>Sequencing the genomes of 1000 actinobacteria strains.</title>
        <authorList>
            <person name="Klenk H.-P."/>
        </authorList>
    </citation>
    <scope>NUCLEOTIDE SEQUENCE [LARGE SCALE GENOMIC DNA]</scope>
    <source>
        <strain evidence="3 4">DSM 45084</strain>
    </source>
</reference>
<dbReference type="AlphaFoldDB" id="A0A7W7WZX9"/>